<accession>A0A4Y3PWH6</accession>
<dbReference type="AlphaFoldDB" id="A0A4Y3PWH6"/>
<dbReference type="RefSeq" id="WP_122965911.1">
    <property type="nucleotide sequence ID" value="NZ_BJMH01000053.1"/>
</dbReference>
<comment type="caution">
    <text evidence="1">The sequence shown here is derived from an EMBL/GenBank/DDBJ whole genome shotgun (WGS) entry which is preliminary data.</text>
</comment>
<evidence type="ECO:0000313" key="2">
    <source>
        <dbReference type="Proteomes" id="UP000316882"/>
    </source>
</evidence>
<reference evidence="1 2" key="1">
    <citation type="submission" date="2019-06" db="EMBL/GenBank/DDBJ databases">
        <title>Whole genome shotgun sequence of Brevibacillus parabrevis NBRC 12334.</title>
        <authorList>
            <person name="Hosoyama A."/>
            <person name="Uohara A."/>
            <person name="Ohji S."/>
            <person name="Ichikawa N."/>
        </authorList>
    </citation>
    <scope>NUCLEOTIDE SEQUENCE [LARGE SCALE GENOMIC DNA]</scope>
    <source>
        <strain evidence="1 2">NBRC 12334</strain>
    </source>
</reference>
<organism evidence="1 2">
    <name type="scientific">Brevibacillus parabrevis</name>
    <dbReference type="NCBI Taxonomy" id="54914"/>
    <lineage>
        <taxon>Bacteria</taxon>
        <taxon>Bacillati</taxon>
        <taxon>Bacillota</taxon>
        <taxon>Bacilli</taxon>
        <taxon>Bacillales</taxon>
        <taxon>Paenibacillaceae</taxon>
        <taxon>Brevibacillus</taxon>
    </lineage>
</organism>
<evidence type="ECO:0000313" key="1">
    <source>
        <dbReference type="EMBL" id="GEB35759.1"/>
    </source>
</evidence>
<protein>
    <submittedName>
        <fullName evidence="1">Uncharacterized protein</fullName>
    </submittedName>
</protein>
<dbReference type="EMBL" id="BJMH01000053">
    <property type="protein sequence ID" value="GEB35759.1"/>
    <property type="molecule type" value="Genomic_DNA"/>
</dbReference>
<name>A0A4Y3PWH6_BREPA</name>
<sequence length="171" mass="19880">MRDYYLLTEDRRISRKVQPTGLPLEEGIEALLPVTVLEVRSEGSLTYPDWLDRPLYMLSDRMKSITAKYNLGIHWKRVDLIDRQQNDRNVYWIMQVPPVDALSAGSEFHQNGALKRMVLDYEKVKRHHFFSVQGILEPYIVVSLDAAESFLRRGLTGFVLQKVEIESGRQT</sequence>
<keyword evidence="2" id="KW-1185">Reference proteome</keyword>
<proteinExistence type="predicted"/>
<dbReference type="Proteomes" id="UP000316882">
    <property type="component" value="Unassembled WGS sequence"/>
</dbReference>
<gene>
    <name evidence="1" type="ORF">BPA01_53390</name>
</gene>